<feature type="signal peptide" evidence="2">
    <location>
        <begin position="1"/>
        <end position="21"/>
    </location>
</feature>
<gene>
    <name evidence="3" type="ORF">VHEMI08923</name>
</gene>
<keyword evidence="4" id="KW-1185">Reference proteome</keyword>
<evidence type="ECO:0000256" key="2">
    <source>
        <dbReference type="SAM" id="SignalP"/>
    </source>
</evidence>
<name>A0A0A1TP38_9HYPO</name>
<proteinExistence type="predicted"/>
<feature type="chain" id="PRO_5001990239" evidence="2">
    <location>
        <begin position="22"/>
        <end position="74"/>
    </location>
</feature>
<dbReference type="AlphaFoldDB" id="A0A0A1TP38"/>
<sequence>MKWVSVTSLAFLASAIGGVTAAPVAVTNQAVARSDGINVRSQEQTDNLGGGNSNRAFVSRSGEHTDNLGGSNSW</sequence>
<reference evidence="3 4" key="1">
    <citation type="journal article" date="2015" name="Genome Announc.">
        <title>Draft Genome Sequence and Gene Annotation of the Entomopathogenic Fungus Verticillium hemipterigenum.</title>
        <authorList>
            <person name="Horn F."/>
            <person name="Habel A."/>
            <person name="Scharf D.H."/>
            <person name="Dworschak J."/>
            <person name="Brakhage A.A."/>
            <person name="Guthke R."/>
            <person name="Hertweck C."/>
            <person name="Linde J."/>
        </authorList>
    </citation>
    <scope>NUCLEOTIDE SEQUENCE [LARGE SCALE GENOMIC DNA]</scope>
</reference>
<evidence type="ECO:0000313" key="4">
    <source>
        <dbReference type="Proteomes" id="UP000039046"/>
    </source>
</evidence>
<dbReference type="Proteomes" id="UP000039046">
    <property type="component" value="Unassembled WGS sequence"/>
</dbReference>
<feature type="region of interest" description="Disordered" evidence="1">
    <location>
        <begin position="37"/>
        <end position="74"/>
    </location>
</feature>
<evidence type="ECO:0000256" key="1">
    <source>
        <dbReference type="SAM" id="MobiDB-lite"/>
    </source>
</evidence>
<protein>
    <submittedName>
        <fullName evidence="3">Uncharacterized protein</fullName>
    </submittedName>
</protein>
<dbReference type="HOGENOM" id="CLU_2689553_0_0_1"/>
<keyword evidence="2" id="KW-0732">Signal</keyword>
<organism evidence="3 4">
    <name type="scientific">[Torrubiella] hemipterigena</name>
    <dbReference type="NCBI Taxonomy" id="1531966"/>
    <lineage>
        <taxon>Eukaryota</taxon>
        <taxon>Fungi</taxon>
        <taxon>Dikarya</taxon>
        <taxon>Ascomycota</taxon>
        <taxon>Pezizomycotina</taxon>
        <taxon>Sordariomycetes</taxon>
        <taxon>Hypocreomycetidae</taxon>
        <taxon>Hypocreales</taxon>
        <taxon>Clavicipitaceae</taxon>
        <taxon>Clavicipitaceae incertae sedis</taxon>
        <taxon>'Torrubiella' clade</taxon>
    </lineage>
</organism>
<evidence type="ECO:0000313" key="3">
    <source>
        <dbReference type="EMBL" id="CEJ93330.1"/>
    </source>
</evidence>
<accession>A0A0A1TP38</accession>
<dbReference type="EMBL" id="CDHN01000005">
    <property type="protein sequence ID" value="CEJ93330.1"/>
    <property type="molecule type" value="Genomic_DNA"/>
</dbReference>